<reference evidence="1 2" key="1">
    <citation type="submission" date="2018-06" db="EMBL/GenBank/DDBJ databases">
        <title>Genome sequencing of Flavobacterium.</title>
        <authorList>
            <person name="Baek M.-G."/>
            <person name="Yi H."/>
        </authorList>
    </citation>
    <scope>NUCLEOTIDE SEQUENCE [LARGE SCALE GENOMIC DNA]</scope>
    <source>
        <strain evidence="1 2">HYN0086</strain>
    </source>
</reference>
<dbReference type="PANTHER" id="PTHR38471">
    <property type="entry name" value="FOUR HELIX BUNDLE PROTEIN"/>
    <property type="match status" value="1"/>
</dbReference>
<evidence type="ECO:0000313" key="2">
    <source>
        <dbReference type="Proteomes" id="UP000251561"/>
    </source>
</evidence>
<dbReference type="NCBIfam" id="TIGR02436">
    <property type="entry name" value="four helix bundle protein"/>
    <property type="match status" value="1"/>
</dbReference>
<dbReference type="KEGG" id="ffl:HYN86_08455"/>
<organism evidence="1 2">
    <name type="scientific">Flavobacterium fluviale</name>
    <dbReference type="NCBI Taxonomy" id="2249356"/>
    <lineage>
        <taxon>Bacteria</taxon>
        <taxon>Pseudomonadati</taxon>
        <taxon>Bacteroidota</taxon>
        <taxon>Flavobacteriia</taxon>
        <taxon>Flavobacteriales</taxon>
        <taxon>Flavobacteriaceae</taxon>
        <taxon>Flavobacterium</taxon>
    </lineage>
</organism>
<proteinExistence type="predicted"/>
<dbReference type="InterPro" id="IPR012657">
    <property type="entry name" value="23S_rRNA-intervening_sequence"/>
</dbReference>
<dbReference type="Proteomes" id="UP000251561">
    <property type="component" value="Chromosome"/>
</dbReference>
<dbReference type="OrthoDB" id="285993at2"/>
<evidence type="ECO:0000313" key="1">
    <source>
        <dbReference type="EMBL" id="AXB56629.1"/>
    </source>
</evidence>
<dbReference type="PANTHER" id="PTHR38471:SF2">
    <property type="entry name" value="FOUR HELIX BUNDLE PROTEIN"/>
    <property type="match status" value="1"/>
</dbReference>
<accession>A0A344LRT7</accession>
<dbReference type="InterPro" id="IPR036583">
    <property type="entry name" value="23S_rRNA_IVS_sf"/>
</dbReference>
<dbReference type="EMBL" id="CP030261">
    <property type="protein sequence ID" value="AXB56629.1"/>
    <property type="molecule type" value="Genomic_DNA"/>
</dbReference>
<dbReference type="RefSeq" id="WP_113677638.1">
    <property type="nucleotide sequence ID" value="NZ_CP030261.1"/>
</dbReference>
<dbReference type="PIRSF" id="PIRSF035652">
    <property type="entry name" value="CHP02436"/>
    <property type="match status" value="1"/>
</dbReference>
<name>A0A344LRT7_9FLAO</name>
<keyword evidence="2" id="KW-1185">Reference proteome</keyword>
<gene>
    <name evidence="1" type="ORF">HYN86_08455</name>
</gene>
<dbReference type="Gene3D" id="1.20.1440.60">
    <property type="entry name" value="23S rRNA-intervening sequence"/>
    <property type="match status" value="1"/>
</dbReference>
<sequence>MKENIVQEKSFLFAVRIINLYKYLTNTKKEFVLSKQLLRCGTSIGANIEESIGGRSDKEFLFKLEISYKEARETIYWLKLLKATDYISVNEFDSIFGEANEICRILAKIILTLKGK</sequence>
<dbReference type="Pfam" id="PF05635">
    <property type="entry name" value="23S_rRNA_IVP"/>
    <property type="match status" value="1"/>
</dbReference>
<dbReference type="SUPFAM" id="SSF158446">
    <property type="entry name" value="IVS-encoded protein-like"/>
    <property type="match status" value="1"/>
</dbReference>
<protein>
    <submittedName>
        <fullName evidence="1">Four helix bundle protein</fullName>
    </submittedName>
</protein>
<dbReference type="AlphaFoldDB" id="A0A344LRT7"/>